<protein>
    <submittedName>
        <fullName evidence="1">Uncharacterized protein</fullName>
    </submittedName>
</protein>
<keyword evidence="2" id="KW-1185">Reference proteome</keyword>
<proteinExistence type="predicted"/>
<dbReference type="OrthoDB" id="420046at2759"/>
<evidence type="ECO:0000313" key="1">
    <source>
        <dbReference type="EMBL" id="PHT31758.1"/>
    </source>
</evidence>
<dbReference type="STRING" id="33114.A0A2G2VFN1"/>
<accession>A0A2G2VFN1</accession>
<comment type="caution">
    <text evidence="1">The sequence shown here is derived from an EMBL/GenBank/DDBJ whole genome shotgun (WGS) entry which is preliminary data.</text>
</comment>
<organism evidence="1 2">
    <name type="scientific">Capsicum baccatum</name>
    <name type="common">Peruvian pepper</name>
    <dbReference type="NCBI Taxonomy" id="33114"/>
    <lineage>
        <taxon>Eukaryota</taxon>
        <taxon>Viridiplantae</taxon>
        <taxon>Streptophyta</taxon>
        <taxon>Embryophyta</taxon>
        <taxon>Tracheophyta</taxon>
        <taxon>Spermatophyta</taxon>
        <taxon>Magnoliopsida</taxon>
        <taxon>eudicotyledons</taxon>
        <taxon>Gunneridae</taxon>
        <taxon>Pentapetalae</taxon>
        <taxon>asterids</taxon>
        <taxon>lamiids</taxon>
        <taxon>Solanales</taxon>
        <taxon>Solanaceae</taxon>
        <taxon>Solanoideae</taxon>
        <taxon>Capsiceae</taxon>
        <taxon>Capsicum</taxon>
    </lineage>
</organism>
<dbReference type="Proteomes" id="UP000224567">
    <property type="component" value="Unassembled WGS sequence"/>
</dbReference>
<sequence>MEHTYIELALQSLLPNPNIWISGYITSKRQVVLSFLIYTITYSSSSDGNGEDNELYLWREMGNKRDKPIYGPFVAKLLNDPLVFKLEEGVLVQDLMDISCSRALLELSLDRQGSASPTTCPRKNLSSF</sequence>
<gene>
    <name evidence="1" type="ORF">CQW23_28095</name>
</gene>
<reference evidence="2" key="2">
    <citation type="journal article" date="2017" name="J. Anim. Genet.">
        <title>Multiple reference genome sequences of hot pepper reveal the massive evolution of plant disease resistance genes by retroduplication.</title>
        <authorList>
            <person name="Kim S."/>
            <person name="Park J."/>
            <person name="Yeom S.-I."/>
            <person name="Kim Y.-M."/>
            <person name="Seo E."/>
            <person name="Kim K.-T."/>
            <person name="Kim M.-S."/>
            <person name="Lee J.M."/>
            <person name="Cheong K."/>
            <person name="Shin H.-S."/>
            <person name="Kim S.-B."/>
            <person name="Han K."/>
            <person name="Lee J."/>
            <person name="Park M."/>
            <person name="Lee H.-A."/>
            <person name="Lee H.-Y."/>
            <person name="Lee Y."/>
            <person name="Oh S."/>
            <person name="Lee J.H."/>
            <person name="Choi E."/>
            <person name="Choi E."/>
            <person name="Lee S.E."/>
            <person name="Jeon J."/>
            <person name="Kim H."/>
            <person name="Choi G."/>
            <person name="Song H."/>
            <person name="Lee J."/>
            <person name="Lee S.-C."/>
            <person name="Kwon J.-K."/>
            <person name="Lee H.-Y."/>
            <person name="Koo N."/>
            <person name="Hong Y."/>
            <person name="Kim R.W."/>
            <person name="Kang W.-H."/>
            <person name="Huh J.H."/>
            <person name="Kang B.-C."/>
            <person name="Yang T.-J."/>
            <person name="Lee Y.-H."/>
            <person name="Bennetzen J.L."/>
            <person name="Choi D."/>
        </authorList>
    </citation>
    <scope>NUCLEOTIDE SEQUENCE [LARGE SCALE GENOMIC DNA]</scope>
    <source>
        <strain evidence="2">cv. PBC81</strain>
    </source>
</reference>
<reference evidence="1 2" key="1">
    <citation type="journal article" date="2017" name="Genome Biol.">
        <title>New reference genome sequences of hot pepper reveal the massive evolution of plant disease-resistance genes by retroduplication.</title>
        <authorList>
            <person name="Kim S."/>
            <person name="Park J."/>
            <person name="Yeom S.I."/>
            <person name="Kim Y.M."/>
            <person name="Seo E."/>
            <person name="Kim K.T."/>
            <person name="Kim M.S."/>
            <person name="Lee J.M."/>
            <person name="Cheong K."/>
            <person name="Shin H.S."/>
            <person name="Kim S.B."/>
            <person name="Han K."/>
            <person name="Lee J."/>
            <person name="Park M."/>
            <person name="Lee H.A."/>
            <person name="Lee H.Y."/>
            <person name="Lee Y."/>
            <person name="Oh S."/>
            <person name="Lee J.H."/>
            <person name="Choi E."/>
            <person name="Choi E."/>
            <person name="Lee S.E."/>
            <person name="Jeon J."/>
            <person name="Kim H."/>
            <person name="Choi G."/>
            <person name="Song H."/>
            <person name="Lee J."/>
            <person name="Lee S.C."/>
            <person name="Kwon J.K."/>
            <person name="Lee H.Y."/>
            <person name="Koo N."/>
            <person name="Hong Y."/>
            <person name="Kim R.W."/>
            <person name="Kang W.H."/>
            <person name="Huh J.H."/>
            <person name="Kang B.C."/>
            <person name="Yang T.J."/>
            <person name="Lee Y.H."/>
            <person name="Bennetzen J.L."/>
            <person name="Choi D."/>
        </authorList>
    </citation>
    <scope>NUCLEOTIDE SEQUENCE [LARGE SCALE GENOMIC DNA]</scope>
    <source>
        <strain evidence="2">cv. PBC81</strain>
    </source>
</reference>
<evidence type="ECO:0000313" key="2">
    <source>
        <dbReference type="Proteomes" id="UP000224567"/>
    </source>
</evidence>
<name>A0A2G2VFN1_CAPBA</name>
<dbReference type="AlphaFoldDB" id="A0A2G2VFN1"/>
<dbReference type="EMBL" id="MLFT02000012">
    <property type="protein sequence ID" value="PHT31758.1"/>
    <property type="molecule type" value="Genomic_DNA"/>
</dbReference>